<evidence type="ECO:0008006" key="6">
    <source>
        <dbReference type="Google" id="ProtNLM"/>
    </source>
</evidence>
<dbReference type="Proteomes" id="UP000054485">
    <property type="component" value="Unassembled WGS sequence"/>
</dbReference>
<reference evidence="4 5" key="1">
    <citation type="submission" date="2014-04" db="EMBL/GenBank/DDBJ databases">
        <authorList>
            <consortium name="DOE Joint Genome Institute"/>
            <person name="Kuo A."/>
            <person name="Ruytinx J."/>
            <person name="Rineau F."/>
            <person name="Colpaert J."/>
            <person name="Kohler A."/>
            <person name="Nagy L.G."/>
            <person name="Floudas D."/>
            <person name="Copeland A."/>
            <person name="Barry K.W."/>
            <person name="Cichocki N."/>
            <person name="Veneault-Fourrey C."/>
            <person name="LaButti K."/>
            <person name="Lindquist E.A."/>
            <person name="Lipzen A."/>
            <person name="Lundell T."/>
            <person name="Morin E."/>
            <person name="Murat C."/>
            <person name="Sun H."/>
            <person name="Tunlid A."/>
            <person name="Henrissat B."/>
            <person name="Grigoriev I.V."/>
            <person name="Hibbett D.S."/>
            <person name="Martin F."/>
            <person name="Nordberg H.P."/>
            <person name="Cantor M.N."/>
            <person name="Hua S.X."/>
        </authorList>
    </citation>
    <scope>NUCLEOTIDE SEQUENCE [LARGE SCALE GENOMIC DNA]</scope>
    <source>
        <strain evidence="4 5">UH-Slu-Lm8-n1</strain>
    </source>
</reference>
<dbReference type="PROSITE" id="PS50082">
    <property type="entry name" value="WD_REPEATS_2"/>
    <property type="match status" value="3"/>
</dbReference>
<evidence type="ECO:0000313" key="4">
    <source>
        <dbReference type="EMBL" id="KIK33510.1"/>
    </source>
</evidence>
<feature type="repeat" description="WD" evidence="3">
    <location>
        <begin position="17"/>
        <end position="58"/>
    </location>
</feature>
<dbReference type="InterPro" id="IPR019775">
    <property type="entry name" value="WD40_repeat_CS"/>
</dbReference>
<dbReference type="HOGENOM" id="CLU_000288_57_18_1"/>
<dbReference type="PROSITE" id="PS50294">
    <property type="entry name" value="WD_REPEATS_REGION"/>
    <property type="match status" value="3"/>
</dbReference>
<keyword evidence="2" id="KW-0677">Repeat</keyword>
<organism evidence="4 5">
    <name type="scientific">Suillus luteus UH-Slu-Lm8-n1</name>
    <dbReference type="NCBI Taxonomy" id="930992"/>
    <lineage>
        <taxon>Eukaryota</taxon>
        <taxon>Fungi</taxon>
        <taxon>Dikarya</taxon>
        <taxon>Basidiomycota</taxon>
        <taxon>Agaricomycotina</taxon>
        <taxon>Agaricomycetes</taxon>
        <taxon>Agaricomycetidae</taxon>
        <taxon>Boletales</taxon>
        <taxon>Suillineae</taxon>
        <taxon>Suillaceae</taxon>
        <taxon>Suillus</taxon>
    </lineage>
</organism>
<name>A0A0C9Z7M8_9AGAM</name>
<dbReference type="SUPFAM" id="SSF50998">
    <property type="entry name" value="Quinoprotein alcohol dehydrogenase-like"/>
    <property type="match status" value="1"/>
</dbReference>
<feature type="repeat" description="WD" evidence="3">
    <location>
        <begin position="102"/>
        <end position="132"/>
    </location>
</feature>
<dbReference type="PANTHER" id="PTHR19848">
    <property type="entry name" value="WD40 REPEAT PROTEIN"/>
    <property type="match status" value="1"/>
</dbReference>
<feature type="non-terminal residue" evidence="4">
    <location>
        <position position="132"/>
    </location>
</feature>
<feature type="repeat" description="WD" evidence="3">
    <location>
        <begin position="60"/>
        <end position="101"/>
    </location>
</feature>
<reference evidence="5" key="2">
    <citation type="submission" date="2015-01" db="EMBL/GenBank/DDBJ databases">
        <title>Evolutionary Origins and Diversification of the Mycorrhizal Mutualists.</title>
        <authorList>
            <consortium name="DOE Joint Genome Institute"/>
            <consortium name="Mycorrhizal Genomics Consortium"/>
            <person name="Kohler A."/>
            <person name="Kuo A."/>
            <person name="Nagy L.G."/>
            <person name="Floudas D."/>
            <person name="Copeland A."/>
            <person name="Barry K.W."/>
            <person name="Cichocki N."/>
            <person name="Veneault-Fourrey C."/>
            <person name="LaButti K."/>
            <person name="Lindquist E.A."/>
            <person name="Lipzen A."/>
            <person name="Lundell T."/>
            <person name="Morin E."/>
            <person name="Murat C."/>
            <person name="Riley R."/>
            <person name="Ohm R."/>
            <person name="Sun H."/>
            <person name="Tunlid A."/>
            <person name="Henrissat B."/>
            <person name="Grigoriev I.V."/>
            <person name="Hibbett D.S."/>
            <person name="Martin F."/>
        </authorList>
    </citation>
    <scope>NUCLEOTIDE SEQUENCE [LARGE SCALE GENOMIC DNA]</scope>
    <source>
        <strain evidence="5">UH-Slu-Lm8-n1</strain>
    </source>
</reference>
<dbReference type="PANTHER" id="PTHR19848:SF8">
    <property type="entry name" value="F-BOX AND WD REPEAT DOMAIN CONTAINING 7"/>
    <property type="match status" value="1"/>
</dbReference>
<dbReference type="InParanoid" id="A0A0C9Z7M8"/>
<dbReference type="SMART" id="SM00320">
    <property type="entry name" value="WD40"/>
    <property type="match status" value="3"/>
</dbReference>
<dbReference type="PROSITE" id="PS00678">
    <property type="entry name" value="WD_REPEATS_1"/>
    <property type="match status" value="2"/>
</dbReference>
<dbReference type="STRING" id="930992.A0A0C9Z7M8"/>
<dbReference type="AlphaFoldDB" id="A0A0C9Z7M8"/>
<dbReference type="OrthoDB" id="2662816at2759"/>
<dbReference type="InterPro" id="IPR020472">
    <property type="entry name" value="WD40_PAC1"/>
</dbReference>
<dbReference type="InterPro" id="IPR001680">
    <property type="entry name" value="WD40_rpt"/>
</dbReference>
<dbReference type="InterPro" id="IPR015943">
    <property type="entry name" value="WD40/YVTN_repeat-like_dom_sf"/>
</dbReference>
<dbReference type="Gene3D" id="2.130.10.10">
    <property type="entry name" value="YVTN repeat-like/Quinoprotein amine dehydrogenase"/>
    <property type="match status" value="1"/>
</dbReference>
<keyword evidence="1 3" id="KW-0853">WD repeat</keyword>
<accession>A0A0C9Z7M8</accession>
<evidence type="ECO:0000313" key="5">
    <source>
        <dbReference type="Proteomes" id="UP000054485"/>
    </source>
</evidence>
<evidence type="ECO:0000256" key="1">
    <source>
        <dbReference type="ARBA" id="ARBA00022574"/>
    </source>
</evidence>
<evidence type="ECO:0000256" key="3">
    <source>
        <dbReference type="PROSITE-ProRule" id="PRU00221"/>
    </source>
</evidence>
<keyword evidence="5" id="KW-1185">Reference proteome</keyword>
<proteinExistence type="predicted"/>
<protein>
    <recommendedName>
        <fullName evidence="6">WD40 repeat-like protein</fullName>
    </recommendedName>
</protein>
<dbReference type="PRINTS" id="PR00320">
    <property type="entry name" value="GPROTEINBRPT"/>
</dbReference>
<dbReference type="EMBL" id="KN835927">
    <property type="protein sequence ID" value="KIK33510.1"/>
    <property type="molecule type" value="Genomic_DNA"/>
</dbReference>
<sequence length="132" mass="14582">MSSSASKTLAIAPSQTMRGHTERVYDAVHLPDGRRIITCSADGSLRLWDLKNSTQIGEDWRDENHEVRSMSLSPNGGVVASGCNDGKLRLWDVETRKVIWKLTGHTKVVWALCWSADGERVTSGSWDGTARV</sequence>
<dbReference type="Pfam" id="PF00400">
    <property type="entry name" value="WD40"/>
    <property type="match status" value="3"/>
</dbReference>
<dbReference type="InterPro" id="IPR011047">
    <property type="entry name" value="Quinoprotein_ADH-like_sf"/>
</dbReference>
<evidence type="ECO:0000256" key="2">
    <source>
        <dbReference type="ARBA" id="ARBA00022737"/>
    </source>
</evidence>
<gene>
    <name evidence="4" type="ORF">CY34DRAFT_813558</name>
</gene>